<comment type="caution">
    <text evidence="2">The sequence shown here is derived from an EMBL/GenBank/DDBJ whole genome shotgun (WGS) entry which is preliminary data.</text>
</comment>
<evidence type="ECO:0000313" key="2">
    <source>
        <dbReference type="EMBL" id="MBB6182572.1"/>
    </source>
</evidence>
<feature type="region of interest" description="Disordered" evidence="1">
    <location>
        <begin position="137"/>
        <end position="167"/>
    </location>
</feature>
<keyword evidence="3" id="KW-1185">Reference proteome</keyword>
<organism evidence="2 3">
    <name type="scientific">Pseudorhizobium flavum</name>
    <dbReference type="NCBI Taxonomy" id="1335061"/>
    <lineage>
        <taxon>Bacteria</taxon>
        <taxon>Pseudomonadati</taxon>
        <taxon>Pseudomonadota</taxon>
        <taxon>Alphaproteobacteria</taxon>
        <taxon>Hyphomicrobiales</taxon>
        <taxon>Rhizobiaceae</taxon>
        <taxon>Rhizobium/Agrobacterium group</taxon>
        <taxon>Pseudorhizobium</taxon>
    </lineage>
</organism>
<evidence type="ECO:0000256" key="1">
    <source>
        <dbReference type="SAM" id="MobiDB-lite"/>
    </source>
</evidence>
<reference evidence="2 3" key="1">
    <citation type="submission" date="2020-08" db="EMBL/GenBank/DDBJ databases">
        <title>Genomic Encyclopedia of Type Strains, Phase IV (KMG-IV): sequencing the most valuable type-strain genomes for metagenomic binning, comparative biology and taxonomic classification.</title>
        <authorList>
            <person name="Goeker M."/>
        </authorList>
    </citation>
    <scope>NUCLEOTIDE SEQUENCE [LARGE SCALE GENOMIC DNA]</scope>
    <source>
        <strain evidence="2 3">DSM 102134</strain>
    </source>
</reference>
<dbReference type="AlphaFoldDB" id="A0A7W9Z277"/>
<dbReference type="Proteomes" id="UP000535501">
    <property type="component" value="Unassembled WGS sequence"/>
</dbReference>
<name>A0A7W9Z277_9HYPH</name>
<dbReference type="EMBL" id="JACHEJ010000042">
    <property type="protein sequence ID" value="MBB6182572.1"/>
    <property type="molecule type" value="Genomic_DNA"/>
</dbReference>
<accession>A0A7W9Z277</accession>
<gene>
    <name evidence="2" type="ORF">HNQ75_004561</name>
</gene>
<protein>
    <submittedName>
        <fullName evidence="2">Uncharacterized protein</fullName>
    </submittedName>
</protein>
<evidence type="ECO:0000313" key="3">
    <source>
        <dbReference type="Proteomes" id="UP000535501"/>
    </source>
</evidence>
<proteinExistence type="predicted"/>
<sequence length="189" mass="20419">MRHSRSPCVEHGGDADTPAKMLAIGRDGQHRLRRRLEQQVINKRFVLERYIGNLGRQREHDAEVPNRKQTGLAFGKPCPRGGALALWAVPIAAGVVGDPPMAATLAGLDVTAKGSGAAVLYRRHYLHLRQAHMSCMRSPIRRPSDTEDVGDLDRGGKAQPSGEASSCFNRPSLSNGLVTVQTVLVATLA</sequence>